<evidence type="ECO:0000256" key="6">
    <source>
        <dbReference type="ARBA" id="ARBA00029447"/>
    </source>
</evidence>
<feature type="domain" description="HAMP" evidence="11">
    <location>
        <begin position="304"/>
        <end position="347"/>
    </location>
</feature>
<dbReference type="Pfam" id="PF02743">
    <property type="entry name" value="dCache_1"/>
    <property type="match status" value="1"/>
</dbReference>
<dbReference type="CDD" id="cd11386">
    <property type="entry name" value="MCP_signal"/>
    <property type="match status" value="1"/>
</dbReference>
<evidence type="ECO:0000256" key="8">
    <source>
        <dbReference type="SAM" id="Phobius"/>
    </source>
</evidence>
<feature type="chain" id="PRO_5011775558" evidence="9">
    <location>
        <begin position="27"/>
        <end position="597"/>
    </location>
</feature>
<dbReference type="Proteomes" id="UP000199706">
    <property type="component" value="Unassembled WGS sequence"/>
</dbReference>
<comment type="similarity">
    <text evidence="6">Belongs to the methyl-accepting chemotaxis (MCP) protein family.</text>
</comment>
<dbReference type="CDD" id="cd12912">
    <property type="entry name" value="PDC2_MCP_like"/>
    <property type="match status" value="1"/>
</dbReference>
<evidence type="ECO:0000256" key="9">
    <source>
        <dbReference type="SAM" id="SignalP"/>
    </source>
</evidence>
<proteinExistence type="inferred from homology"/>
<evidence type="ECO:0000256" key="1">
    <source>
        <dbReference type="ARBA" id="ARBA00004651"/>
    </source>
</evidence>
<feature type="transmembrane region" description="Helical" evidence="8">
    <location>
        <begin position="269"/>
        <end position="291"/>
    </location>
</feature>
<dbReference type="SMART" id="SM00283">
    <property type="entry name" value="MA"/>
    <property type="match status" value="1"/>
</dbReference>
<dbReference type="EMBL" id="FNCJ01000003">
    <property type="protein sequence ID" value="SDG42268.1"/>
    <property type="molecule type" value="Genomic_DNA"/>
</dbReference>
<gene>
    <name evidence="12" type="ORF">SAMN05216466_103293</name>
</gene>
<evidence type="ECO:0000256" key="5">
    <source>
        <dbReference type="ARBA" id="ARBA00023136"/>
    </source>
</evidence>
<dbReference type="SMART" id="SM00304">
    <property type="entry name" value="HAMP"/>
    <property type="match status" value="1"/>
</dbReference>
<dbReference type="FunFam" id="1.10.287.950:FF:000001">
    <property type="entry name" value="Methyl-accepting chemotaxis sensory transducer"/>
    <property type="match status" value="1"/>
</dbReference>
<dbReference type="CDD" id="cd06225">
    <property type="entry name" value="HAMP"/>
    <property type="match status" value="1"/>
</dbReference>
<keyword evidence="9" id="KW-0732">Signal</keyword>
<dbReference type="PRINTS" id="PR00260">
    <property type="entry name" value="CHEMTRNSDUCR"/>
</dbReference>
<dbReference type="InterPro" id="IPR004089">
    <property type="entry name" value="MCPsignal_dom"/>
</dbReference>
<keyword evidence="7" id="KW-0807">Transducer</keyword>
<name>A0A1G7U4F7_9BURK</name>
<dbReference type="RefSeq" id="WP_090683451.1">
    <property type="nucleotide sequence ID" value="NZ_FNCJ01000003.1"/>
</dbReference>
<dbReference type="InterPro" id="IPR033479">
    <property type="entry name" value="dCache_1"/>
</dbReference>
<dbReference type="Pfam" id="PF00015">
    <property type="entry name" value="MCPsignal"/>
    <property type="match status" value="1"/>
</dbReference>
<dbReference type="GO" id="GO:0005886">
    <property type="term" value="C:plasma membrane"/>
    <property type="evidence" value="ECO:0007669"/>
    <property type="project" value="UniProtKB-SubCell"/>
</dbReference>
<comment type="subcellular location">
    <subcellularLocation>
        <location evidence="1">Cell membrane</location>
        <topology evidence="1">Multi-pass membrane protein</topology>
    </subcellularLocation>
</comment>
<dbReference type="Gene3D" id="1.10.287.950">
    <property type="entry name" value="Methyl-accepting chemotaxis protein"/>
    <property type="match status" value="1"/>
</dbReference>
<keyword evidence="2" id="KW-1003">Cell membrane</keyword>
<evidence type="ECO:0000256" key="7">
    <source>
        <dbReference type="PROSITE-ProRule" id="PRU00284"/>
    </source>
</evidence>
<dbReference type="InterPro" id="IPR051310">
    <property type="entry name" value="MCP_chemotaxis"/>
</dbReference>
<keyword evidence="3 8" id="KW-0812">Transmembrane</keyword>
<dbReference type="OrthoDB" id="2489132at2"/>
<evidence type="ECO:0000259" key="10">
    <source>
        <dbReference type="PROSITE" id="PS50111"/>
    </source>
</evidence>
<keyword evidence="4 8" id="KW-1133">Transmembrane helix</keyword>
<dbReference type="PROSITE" id="PS50885">
    <property type="entry name" value="HAMP"/>
    <property type="match status" value="1"/>
</dbReference>
<dbReference type="Pfam" id="PF00672">
    <property type="entry name" value="HAMP"/>
    <property type="match status" value="1"/>
</dbReference>
<keyword evidence="5 8" id="KW-0472">Membrane</keyword>
<feature type="signal peptide" evidence="9">
    <location>
        <begin position="1"/>
        <end position="26"/>
    </location>
</feature>
<accession>A0A1G7U4F7</accession>
<evidence type="ECO:0000256" key="2">
    <source>
        <dbReference type="ARBA" id="ARBA00022475"/>
    </source>
</evidence>
<dbReference type="InterPro" id="IPR003660">
    <property type="entry name" value="HAMP_dom"/>
</dbReference>
<evidence type="ECO:0000256" key="4">
    <source>
        <dbReference type="ARBA" id="ARBA00022989"/>
    </source>
</evidence>
<dbReference type="GO" id="GO:0007165">
    <property type="term" value="P:signal transduction"/>
    <property type="evidence" value="ECO:0007669"/>
    <property type="project" value="UniProtKB-KW"/>
</dbReference>
<dbReference type="PANTHER" id="PTHR43531">
    <property type="entry name" value="PROTEIN ICFG"/>
    <property type="match status" value="1"/>
</dbReference>
<dbReference type="SUPFAM" id="SSF58104">
    <property type="entry name" value="Methyl-accepting chemotaxis protein (MCP) signaling domain"/>
    <property type="match status" value="1"/>
</dbReference>
<evidence type="ECO:0000256" key="3">
    <source>
        <dbReference type="ARBA" id="ARBA00022692"/>
    </source>
</evidence>
<dbReference type="Gene3D" id="3.30.450.20">
    <property type="entry name" value="PAS domain"/>
    <property type="match status" value="2"/>
</dbReference>
<dbReference type="InterPro" id="IPR004090">
    <property type="entry name" value="Chemotax_Me-accpt_rcpt"/>
</dbReference>
<dbReference type="GO" id="GO:0006935">
    <property type="term" value="P:chemotaxis"/>
    <property type="evidence" value="ECO:0007669"/>
    <property type="project" value="InterPro"/>
</dbReference>
<evidence type="ECO:0000313" key="13">
    <source>
        <dbReference type="Proteomes" id="UP000199706"/>
    </source>
</evidence>
<evidence type="ECO:0000313" key="12">
    <source>
        <dbReference type="EMBL" id="SDG42268.1"/>
    </source>
</evidence>
<organism evidence="12 13">
    <name type="scientific">Paraburkholderia phenazinium</name>
    <dbReference type="NCBI Taxonomy" id="60549"/>
    <lineage>
        <taxon>Bacteria</taxon>
        <taxon>Pseudomonadati</taxon>
        <taxon>Pseudomonadota</taxon>
        <taxon>Betaproteobacteria</taxon>
        <taxon>Burkholderiales</taxon>
        <taxon>Burkholderiaceae</taxon>
        <taxon>Paraburkholderia</taxon>
    </lineage>
</organism>
<reference evidence="12 13" key="1">
    <citation type="submission" date="2016-10" db="EMBL/GenBank/DDBJ databases">
        <authorList>
            <person name="de Groot N.N."/>
        </authorList>
    </citation>
    <scope>NUCLEOTIDE SEQUENCE [LARGE SCALE GENOMIC DNA]</scope>
    <source>
        <strain evidence="12 13">LMG 2247</strain>
    </source>
</reference>
<sequence>MLSSIRARVVLTCVALVVFSVVSSTATDYSIAKSSMGAAIDHDLSSSANDHSAAISDWIAEKTQMIASLQDVVLTTDPLPMLQQIAVAGGFFDVGVGYPNKTAKFNDWPSPPSSYDPTSRPWYRAAVQSGKPVAIPYVSTSGALLLGLGIPVIRDGVVKAVLNGNIALDSVVENVKSINPTPSSFGMLVDHSGRVIAYSDPALRLKPVTDIGADFAGVTSASAGPGNPPMKLKVDGKTKLIRAQSVPGTDWDLVVALDESEATAGMRSLLSGSLVSLIVIVGIASVIGAAITSTAFRRLGAVCQAMTEISSGTGDLTQRLPADGRDEVANIARSFNEFAAKLQSVMLEIRGTSESVRAAANEIAAASLDLSSRTESAAASLQQTAASMDEISGTVDRSAAAALEADQRSAIATQMASRGGEIVSDVVGTMAEIEEASDRIGAIISVIDGIAFQTNILALNAAVEAARAGDQGRGFAVVAHEVRSLAQRSAQAAREVKQLVESTVSRVAAGSSQVRRAGETMSEIVANAVDVQSVISGIARSATEQTRGIQEVNLAVMQLDGMVQQNAALVEESAAASAALQTQANALASTIGQFKIA</sequence>
<dbReference type="PANTHER" id="PTHR43531:SF16">
    <property type="entry name" value="METHYL-ACCEPTING CHEMOTAXIS PROTEIN II"/>
    <property type="match status" value="1"/>
</dbReference>
<evidence type="ECO:0000259" key="11">
    <source>
        <dbReference type="PROSITE" id="PS50885"/>
    </source>
</evidence>
<dbReference type="AlphaFoldDB" id="A0A1G7U4F7"/>
<dbReference type="PROSITE" id="PS50111">
    <property type="entry name" value="CHEMOTAXIS_TRANSDUC_2"/>
    <property type="match status" value="1"/>
</dbReference>
<protein>
    <submittedName>
        <fullName evidence="12">Methyl-accepting chemotaxis sensory transducer with Cache sensor</fullName>
    </submittedName>
</protein>
<feature type="domain" description="Methyl-accepting transducer" evidence="10">
    <location>
        <begin position="352"/>
        <end position="581"/>
    </location>
</feature>
<dbReference type="GO" id="GO:0004888">
    <property type="term" value="F:transmembrane signaling receptor activity"/>
    <property type="evidence" value="ECO:0007669"/>
    <property type="project" value="InterPro"/>
</dbReference>